<dbReference type="EMBL" id="AP025637">
    <property type="protein sequence ID" value="BDG74133.1"/>
    <property type="molecule type" value="Genomic_DNA"/>
</dbReference>
<reference evidence="3 4" key="1">
    <citation type="journal article" date="2016" name="Microbes Environ.">
        <title>Phylogenetically diverse aerobic anoxygenic phototrophic bacteria isolated from epilithic biofilms in Tama river, Japan.</title>
        <authorList>
            <person name="Hirose S."/>
            <person name="Matsuura K."/>
            <person name="Haruta S."/>
        </authorList>
    </citation>
    <scope>NUCLEOTIDE SEQUENCE [LARGE SCALE GENOMIC DNA]</scope>
    <source>
        <strain evidence="3 4">S08</strain>
    </source>
</reference>
<feature type="compositionally biased region" description="Low complexity" evidence="1">
    <location>
        <begin position="21"/>
        <end position="38"/>
    </location>
</feature>
<dbReference type="Proteomes" id="UP000831327">
    <property type="component" value="Chromosome"/>
</dbReference>
<evidence type="ECO:0000256" key="1">
    <source>
        <dbReference type="SAM" id="MobiDB-lite"/>
    </source>
</evidence>
<organism evidence="3 4">
    <name type="scientific">Roseomonas fluvialis</name>
    <dbReference type="NCBI Taxonomy" id="1750527"/>
    <lineage>
        <taxon>Bacteria</taxon>
        <taxon>Pseudomonadati</taxon>
        <taxon>Pseudomonadota</taxon>
        <taxon>Alphaproteobacteria</taxon>
        <taxon>Acetobacterales</taxon>
        <taxon>Roseomonadaceae</taxon>
        <taxon>Roseomonas</taxon>
    </lineage>
</organism>
<feature type="compositionally biased region" description="Pro residues" evidence="1">
    <location>
        <begin position="55"/>
        <end position="72"/>
    </location>
</feature>
<protein>
    <recommendedName>
        <fullName evidence="5">AsmA-like C-terminal domain-containing protein</fullName>
    </recommendedName>
</protein>
<feature type="chain" id="PRO_5047514830" description="AsmA-like C-terminal domain-containing protein" evidence="2">
    <location>
        <begin position="23"/>
        <end position="497"/>
    </location>
</feature>
<feature type="region of interest" description="Disordered" evidence="1">
    <location>
        <begin position="21"/>
        <end position="79"/>
    </location>
</feature>
<name>A0ABN6P967_9PROT</name>
<evidence type="ECO:0000313" key="4">
    <source>
        <dbReference type="Proteomes" id="UP000831327"/>
    </source>
</evidence>
<evidence type="ECO:0000256" key="2">
    <source>
        <dbReference type="SAM" id="SignalP"/>
    </source>
</evidence>
<sequence length="497" mass="51522">MGMKATMLATVAGLALAGPVAAQPKPGTQAAPTQALPTAKPPPLGAPQQAQPARPATPPPGQPAPLHPPIMPPAAQAVPANEPAAVTRLRSLLGANVRLSYASAQALDSAGEQVRLTGVVLEQPGKRATADEVTLNGLRPDGVAEAVIRGLATEESGTQVRVGLLRLAGLTVPRGAGGPPRPEDVRLDGLRLEGLETSGGATMRLASLTFENWVAGQPARFGMEGLDVSRIDGGGVVDAVRIARFAFSGVDIASTLGAVMRQERPRSLVGRASVEMDGLELAGGGRPVGRMTEMRIGADVTNPDGSGTGTLAFRGIRVEATPMIAAWLTRFGYQAIDADITSSSAYEGASGRIEVRDISLAVREAGTLSLALAMDGLTQERMQAADFSATRLISFGLRYADASLFGRFIAAQSRETRTPEPQLREQLAAMAGGALSQPGAAALDPIRDVVQRFIRGQARTIEIRANPPRPLGMADIQGPPPGPAEAQRLFGITATAQ</sequence>
<gene>
    <name evidence="3" type="ORF">Rmf_40620</name>
</gene>
<evidence type="ECO:0008006" key="5">
    <source>
        <dbReference type="Google" id="ProtNLM"/>
    </source>
</evidence>
<keyword evidence="2" id="KW-0732">Signal</keyword>
<keyword evidence="4" id="KW-1185">Reference proteome</keyword>
<feature type="signal peptide" evidence="2">
    <location>
        <begin position="1"/>
        <end position="22"/>
    </location>
</feature>
<evidence type="ECO:0000313" key="3">
    <source>
        <dbReference type="EMBL" id="BDG74133.1"/>
    </source>
</evidence>
<accession>A0ABN6P967</accession>
<proteinExistence type="predicted"/>